<comment type="subcellular location">
    <subcellularLocation>
        <location evidence="1">Cell membrane</location>
        <topology evidence="1">Multi-pass membrane protein</topology>
    </subcellularLocation>
</comment>
<evidence type="ECO:0000256" key="2">
    <source>
        <dbReference type="ARBA" id="ARBA00022475"/>
    </source>
</evidence>
<evidence type="ECO:0000256" key="1">
    <source>
        <dbReference type="ARBA" id="ARBA00004651"/>
    </source>
</evidence>
<feature type="transmembrane region" description="Helical" evidence="8">
    <location>
        <begin position="15"/>
        <end position="38"/>
    </location>
</feature>
<evidence type="ECO:0000313" key="10">
    <source>
        <dbReference type="Proteomes" id="UP000377803"/>
    </source>
</evidence>
<evidence type="ECO:0000256" key="4">
    <source>
        <dbReference type="ARBA" id="ARBA00022692"/>
    </source>
</evidence>
<keyword evidence="4 8" id="KW-0812">Transmembrane</keyword>
<protein>
    <recommendedName>
        <fullName evidence="11">Exosortase/archaeosortase family protein</fullName>
    </recommendedName>
</protein>
<dbReference type="InterPro" id="IPR026392">
    <property type="entry name" value="Exo/Archaeosortase_dom"/>
</dbReference>
<dbReference type="EMBL" id="CP040089">
    <property type="protein sequence ID" value="QGA80554.1"/>
    <property type="molecule type" value="Genomic_DNA"/>
</dbReference>
<dbReference type="InterPro" id="IPR019127">
    <property type="entry name" value="Exosortase"/>
</dbReference>
<dbReference type="Proteomes" id="UP000377803">
    <property type="component" value="Chromosome"/>
</dbReference>
<feature type="transmembrane region" description="Helical" evidence="8">
    <location>
        <begin position="147"/>
        <end position="165"/>
    </location>
</feature>
<dbReference type="GeneID" id="42365049"/>
<dbReference type="NCBIfam" id="TIGR04178">
    <property type="entry name" value="exo_archaeo"/>
    <property type="match status" value="1"/>
</dbReference>
<gene>
    <name evidence="9" type="ORF">LC1Nh_0663</name>
</gene>
<keyword evidence="10" id="KW-1185">Reference proteome</keyword>
<dbReference type="GO" id="GO:0006508">
    <property type="term" value="P:proteolysis"/>
    <property type="evidence" value="ECO:0007669"/>
    <property type="project" value="UniProtKB-KW"/>
</dbReference>
<evidence type="ECO:0000256" key="7">
    <source>
        <dbReference type="ARBA" id="ARBA00023136"/>
    </source>
</evidence>
<organism evidence="9 10">
    <name type="scientific">Candidatus Nanohalobium constans</name>
    <dbReference type="NCBI Taxonomy" id="2565781"/>
    <lineage>
        <taxon>Archaea</taxon>
        <taxon>Candidatus Nanohalarchaeota</taxon>
        <taxon>Candidatus Nanohalobia</taxon>
        <taxon>Candidatus Nanohalobiales</taxon>
        <taxon>Candidatus Nanohalobiaceae</taxon>
        <taxon>Candidatus Nanohalobium</taxon>
    </lineage>
</organism>
<feature type="transmembrane region" description="Helical" evidence="8">
    <location>
        <begin position="108"/>
        <end position="127"/>
    </location>
</feature>
<reference evidence="10" key="1">
    <citation type="submission" date="2019-05" db="EMBL/GenBank/DDBJ databases">
        <title>Candidatus Nanohalobium constans, a novel model system to study the DPANN nano-sized archaea: genomic and physiological characterization of a nanoarchaeon co-cultured with its chitinotrophic host.</title>
        <authorList>
            <person name="La Cono V."/>
            <person name="Arcadi E."/>
            <person name="Crisafi F."/>
            <person name="Denaro R."/>
            <person name="La Spada G."/>
            <person name="Messina E."/>
            <person name="Smedile F."/>
            <person name="Toshchakov S.V."/>
            <person name="Shevchenko M.A."/>
            <person name="Golyshin P.N."/>
            <person name="Golyshina O.V."/>
            <person name="Ferrer M."/>
            <person name="Rohde M."/>
            <person name="Mushegian A."/>
            <person name="Sorokin D.Y."/>
            <person name="Giuliano L."/>
            <person name="Yakimov M.M."/>
        </authorList>
    </citation>
    <scope>NUCLEOTIDE SEQUENCE [LARGE SCALE GENOMIC DNA]</scope>
    <source>
        <strain evidence="10">LC1Nh</strain>
    </source>
</reference>
<keyword evidence="6 8" id="KW-1133">Transmembrane helix</keyword>
<evidence type="ECO:0000256" key="5">
    <source>
        <dbReference type="ARBA" id="ARBA00022801"/>
    </source>
</evidence>
<name>A0A5Q0UG61_9ARCH</name>
<proteinExistence type="predicted"/>
<dbReference type="Pfam" id="PF09721">
    <property type="entry name" value="Exosortase_EpsH"/>
    <property type="match status" value="1"/>
</dbReference>
<evidence type="ECO:0000256" key="3">
    <source>
        <dbReference type="ARBA" id="ARBA00022670"/>
    </source>
</evidence>
<evidence type="ECO:0008006" key="11">
    <source>
        <dbReference type="Google" id="ProtNLM"/>
    </source>
</evidence>
<keyword evidence="7 8" id="KW-0472">Membrane</keyword>
<dbReference type="GO" id="GO:0005886">
    <property type="term" value="C:plasma membrane"/>
    <property type="evidence" value="ECO:0007669"/>
    <property type="project" value="UniProtKB-SubCell"/>
</dbReference>
<evidence type="ECO:0000256" key="8">
    <source>
        <dbReference type="SAM" id="Phobius"/>
    </source>
</evidence>
<dbReference type="KEGG" id="ncon:LC1Nh_0663"/>
<keyword evidence="2" id="KW-1003">Cell membrane</keyword>
<dbReference type="GO" id="GO:0008233">
    <property type="term" value="F:peptidase activity"/>
    <property type="evidence" value="ECO:0007669"/>
    <property type="project" value="UniProtKB-KW"/>
</dbReference>
<keyword evidence="5" id="KW-0378">Hydrolase</keyword>
<dbReference type="RefSeq" id="WP_153550294.1">
    <property type="nucleotide sequence ID" value="NZ_CP040089.1"/>
</dbReference>
<dbReference type="AlphaFoldDB" id="A0A5Q0UG61"/>
<sequence length="188" mass="21696">MRFDSEQFTETQQKLFQTLLFMAKLLVVGAIFQGILYIHPNTEFLQSFLAEIIGAMLNSTGTQTTVNGISLLTSKAEYIITQDCLGWKSIAAFYALTFASTKRTLEHLNYLLQGTAVIIIANIIRVYTTVVLAEKGIVSFDLIHDVLWSWSLTFLVLAMWAYWMLELKDRKPIFQQRIQERVREFNRE</sequence>
<evidence type="ECO:0000313" key="9">
    <source>
        <dbReference type="EMBL" id="QGA80554.1"/>
    </source>
</evidence>
<accession>A0A5Q0UG61</accession>
<evidence type="ECO:0000256" key="6">
    <source>
        <dbReference type="ARBA" id="ARBA00022989"/>
    </source>
</evidence>
<keyword evidence="3" id="KW-0645">Protease</keyword>